<dbReference type="InterPro" id="IPR000182">
    <property type="entry name" value="GNAT_dom"/>
</dbReference>
<accession>A0A7W6A7S3</accession>
<evidence type="ECO:0000313" key="3">
    <source>
        <dbReference type="Proteomes" id="UP000538670"/>
    </source>
</evidence>
<dbReference type="AlphaFoldDB" id="A0A7W6A7S3"/>
<name>A0A7W6A7S3_9SPHN</name>
<sequence>MIAIRAARPDDAAAIAAIYAPHVLAGVVSFETQAPDADTMRARMEGADGLYPWIVATLSDEEGREEGIIGYAYAARFREREAYRWVVETTIYVADVSQRAGVGRLLYEALVDTLTAQGFTQAMGVIALPNDGSIKLHEAVGFRRAGVFREVGHKHGRWIDVGYWQRELAEPAPHPAEPKRFADVGVVRDPVAGKHR</sequence>
<keyword evidence="3" id="KW-1185">Reference proteome</keyword>
<dbReference type="SUPFAM" id="SSF55729">
    <property type="entry name" value="Acyl-CoA N-acyltransferases (Nat)"/>
    <property type="match status" value="1"/>
</dbReference>
<gene>
    <name evidence="2" type="ORF">GGR48_000600</name>
</gene>
<dbReference type="PANTHER" id="PTHR43072">
    <property type="entry name" value="N-ACETYLTRANSFERASE"/>
    <property type="match status" value="1"/>
</dbReference>
<dbReference type="PANTHER" id="PTHR43072:SF8">
    <property type="entry name" value="ACYLTRANSFERASE FABY-RELATED"/>
    <property type="match status" value="1"/>
</dbReference>
<keyword evidence="2" id="KW-0012">Acyltransferase</keyword>
<dbReference type="RefSeq" id="WP_183950395.1">
    <property type="nucleotide sequence ID" value="NZ_CP189888.1"/>
</dbReference>
<keyword evidence="2" id="KW-0808">Transferase</keyword>
<dbReference type="EC" id="2.3.1.183" evidence="2"/>
<dbReference type="Gene3D" id="3.40.630.30">
    <property type="match status" value="1"/>
</dbReference>
<dbReference type="Pfam" id="PF13420">
    <property type="entry name" value="Acetyltransf_4"/>
    <property type="match status" value="1"/>
</dbReference>
<dbReference type="InterPro" id="IPR016181">
    <property type="entry name" value="Acyl_CoA_acyltransferase"/>
</dbReference>
<proteinExistence type="predicted"/>
<dbReference type="PROSITE" id="PS51186">
    <property type="entry name" value="GNAT"/>
    <property type="match status" value="1"/>
</dbReference>
<dbReference type="Proteomes" id="UP000538670">
    <property type="component" value="Unassembled WGS sequence"/>
</dbReference>
<dbReference type="EMBL" id="JACIDH010000001">
    <property type="protein sequence ID" value="MBB3878197.1"/>
    <property type="molecule type" value="Genomic_DNA"/>
</dbReference>
<protein>
    <submittedName>
        <fullName evidence="2">Phosphinothricin acetyltransferase</fullName>
        <ecNumber evidence="2">2.3.1.183</ecNumber>
    </submittedName>
</protein>
<comment type="caution">
    <text evidence="2">The sequence shown here is derived from an EMBL/GenBank/DDBJ whole genome shotgun (WGS) entry which is preliminary data.</text>
</comment>
<feature type="domain" description="N-acetyltransferase" evidence="1">
    <location>
        <begin position="2"/>
        <end position="169"/>
    </location>
</feature>
<reference evidence="2 3" key="1">
    <citation type="submission" date="2020-08" db="EMBL/GenBank/DDBJ databases">
        <title>Genomic Encyclopedia of Type Strains, Phase IV (KMG-IV): sequencing the most valuable type-strain genomes for metagenomic binning, comparative biology and taxonomic classification.</title>
        <authorList>
            <person name="Goeker M."/>
        </authorList>
    </citation>
    <scope>NUCLEOTIDE SEQUENCE [LARGE SCALE GENOMIC DNA]</scope>
    <source>
        <strain evidence="2 3">DSM 19512</strain>
    </source>
</reference>
<evidence type="ECO:0000259" key="1">
    <source>
        <dbReference type="PROSITE" id="PS51186"/>
    </source>
</evidence>
<dbReference type="GO" id="GO:0102971">
    <property type="term" value="F:phosphinothricin N-acetyltransferase activity"/>
    <property type="evidence" value="ECO:0007669"/>
    <property type="project" value="UniProtKB-EC"/>
</dbReference>
<organism evidence="2 3">
    <name type="scientific">Sphingomonas pseudosanguinis</name>
    <dbReference type="NCBI Taxonomy" id="413712"/>
    <lineage>
        <taxon>Bacteria</taxon>
        <taxon>Pseudomonadati</taxon>
        <taxon>Pseudomonadota</taxon>
        <taxon>Alphaproteobacteria</taxon>
        <taxon>Sphingomonadales</taxon>
        <taxon>Sphingomonadaceae</taxon>
        <taxon>Sphingomonas</taxon>
    </lineage>
</organism>
<evidence type="ECO:0000313" key="2">
    <source>
        <dbReference type="EMBL" id="MBB3878197.1"/>
    </source>
</evidence>